<dbReference type="AlphaFoldDB" id="A0A381P9G3"/>
<dbReference type="InterPro" id="IPR030869">
    <property type="entry name" value="MqnD"/>
</dbReference>
<sequence length="190" mass="21011">VARPDGPKEVKGARVAIPGTLTTAYLVLQLYEPDFEYTVLPFDEIQPAVLAGNAEAGLLIHEGQLTYADDGLCKLIDLGEWWAHQTDGLPLPLGCNIIRRDLGIEEMRSVSKMLRESIAYALSHRSEALEYAGQFGRGLDTARTDRFVGMYVNELTLDYGARGREAVARLFGDAFARQLIPNQIPIEFVS</sequence>
<dbReference type="PANTHER" id="PTHR37167:SF1">
    <property type="entry name" value="1,4-DIHYDROXY-6-NAPHTOATE SYNTHASE"/>
    <property type="match status" value="1"/>
</dbReference>
<accession>A0A381P9G3</accession>
<dbReference type="PANTHER" id="PTHR37167">
    <property type="entry name" value="1,4-DIHYDROXY-6-NAPHTOATE SYNTHASE"/>
    <property type="match status" value="1"/>
</dbReference>
<name>A0A381P9G3_9ZZZZ</name>
<gene>
    <name evidence="3" type="ORF">METZ01_LOCUS15713</name>
</gene>
<dbReference type="Gene3D" id="3.40.190.10">
    <property type="entry name" value="Periplasmic binding protein-like II"/>
    <property type="match status" value="2"/>
</dbReference>
<reference evidence="3" key="1">
    <citation type="submission" date="2018-05" db="EMBL/GenBank/DDBJ databases">
        <authorList>
            <person name="Lanie J.A."/>
            <person name="Ng W.-L."/>
            <person name="Kazmierczak K.M."/>
            <person name="Andrzejewski T.M."/>
            <person name="Davidsen T.M."/>
            <person name="Wayne K.J."/>
            <person name="Tettelin H."/>
            <person name="Glass J.I."/>
            <person name="Rusch D."/>
            <person name="Podicherti R."/>
            <person name="Tsui H.-C.T."/>
            <person name="Winkler M.E."/>
        </authorList>
    </citation>
    <scope>NUCLEOTIDE SEQUENCE</scope>
</reference>
<evidence type="ECO:0000256" key="1">
    <source>
        <dbReference type="ARBA" id="ARBA00022428"/>
    </source>
</evidence>
<organism evidence="3">
    <name type="scientific">marine metagenome</name>
    <dbReference type="NCBI Taxonomy" id="408172"/>
    <lineage>
        <taxon>unclassified sequences</taxon>
        <taxon>metagenomes</taxon>
        <taxon>ecological metagenomes</taxon>
    </lineage>
</organism>
<dbReference type="InterPro" id="IPR003773">
    <property type="entry name" value="Menaquinone_biosynth"/>
</dbReference>
<keyword evidence="2" id="KW-0456">Lyase</keyword>
<evidence type="ECO:0000313" key="3">
    <source>
        <dbReference type="EMBL" id="SUZ62859.1"/>
    </source>
</evidence>
<dbReference type="EMBL" id="UINC01000893">
    <property type="protein sequence ID" value="SUZ62859.1"/>
    <property type="molecule type" value="Genomic_DNA"/>
</dbReference>
<dbReference type="SUPFAM" id="SSF53850">
    <property type="entry name" value="Periplasmic binding protein-like II"/>
    <property type="match status" value="1"/>
</dbReference>
<evidence type="ECO:0000256" key="2">
    <source>
        <dbReference type="ARBA" id="ARBA00023239"/>
    </source>
</evidence>
<feature type="non-terminal residue" evidence="3">
    <location>
        <position position="1"/>
    </location>
</feature>
<dbReference type="Pfam" id="PF02621">
    <property type="entry name" value="VitK2_biosynth"/>
    <property type="match status" value="1"/>
</dbReference>
<dbReference type="GO" id="GO:0009234">
    <property type="term" value="P:menaquinone biosynthetic process"/>
    <property type="evidence" value="ECO:0007669"/>
    <property type="project" value="UniProtKB-KW"/>
</dbReference>
<protein>
    <recommendedName>
        <fullName evidence="4">ABC transporter substrate-binding protein</fullName>
    </recommendedName>
</protein>
<proteinExistence type="predicted"/>
<evidence type="ECO:0008006" key="4">
    <source>
        <dbReference type="Google" id="ProtNLM"/>
    </source>
</evidence>
<dbReference type="GO" id="GO:0016829">
    <property type="term" value="F:lyase activity"/>
    <property type="evidence" value="ECO:0007669"/>
    <property type="project" value="UniProtKB-KW"/>
</dbReference>
<keyword evidence="1" id="KW-0474">Menaquinone biosynthesis</keyword>